<feature type="chain" id="PRO_5041450231" description="Glucan endo-1,3-beta-D-glucosidase" evidence="5">
    <location>
        <begin position="26"/>
        <end position="161"/>
    </location>
</feature>
<keyword evidence="5" id="KW-0732">Signal</keyword>
<feature type="signal peptide" evidence="5">
    <location>
        <begin position="1"/>
        <end position="25"/>
    </location>
</feature>
<dbReference type="EMBL" id="JAHRHJ020000001">
    <property type="protein sequence ID" value="KAH9331482.1"/>
    <property type="molecule type" value="Genomic_DNA"/>
</dbReference>
<keyword evidence="3" id="KW-0326">Glycosidase</keyword>
<evidence type="ECO:0000256" key="3">
    <source>
        <dbReference type="ARBA" id="ARBA00023295"/>
    </source>
</evidence>
<evidence type="ECO:0000313" key="7">
    <source>
        <dbReference type="Proteomes" id="UP000824469"/>
    </source>
</evidence>
<proteinExistence type="inferred from homology"/>
<feature type="non-terminal residue" evidence="6">
    <location>
        <position position="161"/>
    </location>
</feature>
<dbReference type="PANTHER" id="PTHR32227">
    <property type="entry name" value="GLUCAN ENDO-1,3-BETA-GLUCOSIDASE BG1-RELATED-RELATED"/>
    <property type="match status" value="1"/>
</dbReference>
<organism evidence="6 7">
    <name type="scientific">Taxus chinensis</name>
    <name type="common">Chinese yew</name>
    <name type="synonym">Taxus wallichiana var. chinensis</name>
    <dbReference type="NCBI Taxonomy" id="29808"/>
    <lineage>
        <taxon>Eukaryota</taxon>
        <taxon>Viridiplantae</taxon>
        <taxon>Streptophyta</taxon>
        <taxon>Embryophyta</taxon>
        <taxon>Tracheophyta</taxon>
        <taxon>Spermatophyta</taxon>
        <taxon>Pinopsida</taxon>
        <taxon>Pinidae</taxon>
        <taxon>Conifers II</taxon>
        <taxon>Cupressales</taxon>
        <taxon>Taxaceae</taxon>
        <taxon>Taxus</taxon>
    </lineage>
</organism>
<comment type="caution">
    <text evidence="6">The sequence shown here is derived from an EMBL/GenBank/DDBJ whole genome shotgun (WGS) entry which is preliminary data.</text>
</comment>
<evidence type="ECO:0008006" key="8">
    <source>
        <dbReference type="Google" id="ProtNLM"/>
    </source>
</evidence>
<dbReference type="InterPro" id="IPR044965">
    <property type="entry name" value="Glyco_hydro_17_plant"/>
</dbReference>
<keyword evidence="2" id="KW-0378">Hydrolase</keyword>
<dbReference type="GO" id="GO:0004553">
    <property type="term" value="F:hydrolase activity, hydrolyzing O-glycosyl compounds"/>
    <property type="evidence" value="ECO:0007669"/>
    <property type="project" value="InterPro"/>
</dbReference>
<dbReference type="InterPro" id="IPR017853">
    <property type="entry name" value="GH"/>
</dbReference>
<comment type="similarity">
    <text evidence="1 4">Belongs to the glycosyl hydrolase 17 family.</text>
</comment>
<dbReference type="Proteomes" id="UP000824469">
    <property type="component" value="Unassembled WGS sequence"/>
</dbReference>
<evidence type="ECO:0000256" key="5">
    <source>
        <dbReference type="SAM" id="SignalP"/>
    </source>
</evidence>
<dbReference type="AlphaFoldDB" id="A0AA38GZE8"/>
<accession>A0AA38GZE8</accession>
<dbReference type="GO" id="GO:0005975">
    <property type="term" value="P:carbohydrate metabolic process"/>
    <property type="evidence" value="ECO:0007669"/>
    <property type="project" value="InterPro"/>
</dbReference>
<evidence type="ECO:0000256" key="4">
    <source>
        <dbReference type="RuleBase" id="RU004335"/>
    </source>
</evidence>
<dbReference type="OMA" id="PFYPATD"/>
<protein>
    <recommendedName>
        <fullName evidence="8">Glucan endo-1,3-beta-D-glucosidase</fullName>
    </recommendedName>
</protein>
<evidence type="ECO:0000313" key="6">
    <source>
        <dbReference type="EMBL" id="KAH9331482.1"/>
    </source>
</evidence>
<dbReference type="SUPFAM" id="SSF51445">
    <property type="entry name" value="(Trans)glycosidases"/>
    <property type="match status" value="1"/>
</dbReference>
<sequence length="161" mass="17296">MGFRTAVVIVSACISILYFSIHGDAQTQKIGVNNGMMGTDLPSQEEVVALMKQNNVGKYRTFKAEPSALKAFQNSGIELTVGVANENLASMASNQNEAIKWVNDNIVAYPATNIKYIAVGNEVLGKTDMGQFLVGAMSNIQTALEKANLQNKILVSKTTPP</sequence>
<evidence type="ECO:0000256" key="1">
    <source>
        <dbReference type="ARBA" id="ARBA00008773"/>
    </source>
</evidence>
<evidence type="ECO:0000256" key="2">
    <source>
        <dbReference type="ARBA" id="ARBA00022801"/>
    </source>
</evidence>
<dbReference type="Gene3D" id="3.20.20.80">
    <property type="entry name" value="Glycosidases"/>
    <property type="match status" value="1"/>
</dbReference>
<keyword evidence="7" id="KW-1185">Reference proteome</keyword>
<gene>
    <name evidence="6" type="ORF">KI387_003590</name>
</gene>
<dbReference type="Pfam" id="PF00332">
    <property type="entry name" value="Glyco_hydro_17"/>
    <property type="match status" value="1"/>
</dbReference>
<dbReference type="InterPro" id="IPR000490">
    <property type="entry name" value="Glyco_hydro_17"/>
</dbReference>
<reference evidence="6 7" key="1">
    <citation type="journal article" date="2021" name="Nat. Plants">
        <title>The Taxus genome provides insights into paclitaxel biosynthesis.</title>
        <authorList>
            <person name="Xiong X."/>
            <person name="Gou J."/>
            <person name="Liao Q."/>
            <person name="Li Y."/>
            <person name="Zhou Q."/>
            <person name="Bi G."/>
            <person name="Li C."/>
            <person name="Du R."/>
            <person name="Wang X."/>
            <person name="Sun T."/>
            <person name="Guo L."/>
            <person name="Liang H."/>
            <person name="Lu P."/>
            <person name="Wu Y."/>
            <person name="Zhang Z."/>
            <person name="Ro D.K."/>
            <person name="Shang Y."/>
            <person name="Huang S."/>
            <person name="Yan J."/>
        </authorList>
    </citation>
    <scope>NUCLEOTIDE SEQUENCE [LARGE SCALE GENOMIC DNA]</scope>
    <source>
        <strain evidence="6">Ta-2019</strain>
    </source>
</reference>
<name>A0AA38GZE8_TAXCH</name>